<proteinExistence type="predicted"/>
<dbReference type="InterPro" id="IPR028087">
    <property type="entry name" value="Tad_N"/>
</dbReference>
<dbReference type="RefSeq" id="WP_067517189.1">
    <property type="nucleotide sequence ID" value="NZ_JABELX010000010.1"/>
</dbReference>
<keyword evidence="4" id="KW-1185">Reference proteome</keyword>
<comment type="caution">
    <text evidence="3">The sequence shown here is derived from an EMBL/GenBank/DDBJ whole genome shotgun (WGS) entry which is preliminary data.</text>
</comment>
<sequence length="129" mass="12836">MLPGPVSEPVGRWRSAEGGASVAAALALAALLGLTLLIGQLGVAVVGRHHAQSAADLAALAAAGRLERGAAAGCAEAAEIGRRMGVRVPGCVVVDWDVTVTVELGISLGPIGKRVLRATARAGPTEDAE</sequence>
<name>A0A849CBM1_9NOCA</name>
<dbReference type="InterPro" id="IPR021202">
    <property type="entry name" value="Rv3654c-like"/>
</dbReference>
<gene>
    <name evidence="3" type="ORF">HLB23_26570</name>
</gene>
<dbReference type="EMBL" id="JABELX010000010">
    <property type="protein sequence ID" value="NNH73377.1"/>
    <property type="molecule type" value="Genomic_DNA"/>
</dbReference>
<keyword evidence="1" id="KW-0472">Membrane</keyword>
<organism evidence="3 4">
    <name type="scientific">Nocardia uniformis</name>
    <dbReference type="NCBI Taxonomy" id="53432"/>
    <lineage>
        <taxon>Bacteria</taxon>
        <taxon>Bacillati</taxon>
        <taxon>Actinomycetota</taxon>
        <taxon>Actinomycetes</taxon>
        <taxon>Mycobacteriales</taxon>
        <taxon>Nocardiaceae</taxon>
        <taxon>Nocardia</taxon>
    </lineage>
</organism>
<feature type="domain" description="Putative Flp pilus-assembly TadG-like N-terminal" evidence="2">
    <location>
        <begin position="18"/>
        <end position="64"/>
    </location>
</feature>
<evidence type="ECO:0000313" key="3">
    <source>
        <dbReference type="EMBL" id="NNH73377.1"/>
    </source>
</evidence>
<evidence type="ECO:0000256" key="1">
    <source>
        <dbReference type="SAM" id="Phobius"/>
    </source>
</evidence>
<accession>A0A849CBM1</accession>
<reference evidence="3 4" key="1">
    <citation type="submission" date="2020-05" db="EMBL/GenBank/DDBJ databases">
        <title>MicrobeNet Type strains.</title>
        <authorList>
            <person name="Nicholson A.C."/>
        </authorList>
    </citation>
    <scope>NUCLEOTIDE SEQUENCE [LARGE SCALE GENOMIC DNA]</scope>
    <source>
        <strain evidence="3 4">JCM 3224</strain>
    </source>
</reference>
<keyword evidence="1" id="KW-1133">Transmembrane helix</keyword>
<feature type="transmembrane region" description="Helical" evidence="1">
    <location>
        <begin position="20"/>
        <end position="46"/>
    </location>
</feature>
<evidence type="ECO:0000259" key="2">
    <source>
        <dbReference type="Pfam" id="PF13400"/>
    </source>
</evidence>
<evidence type="ECO:0000313" key="4">
    <source>
        <dbReference type="Proteomes" id="UP000586827"/>
    </source>
</evidence>
<keyword evidence="1" id="KW-0812">Transmembrane</keyword>
<dbReference type="AlphaFoldDB" id="A0A849CBM1"/>
<dbReference type="NCBIfam" id="TIGR03816">
    <property type="entry name" value="tadE_like_DECH"/>
    <property type="match status" value="1"/>
</dbReference>
<dbReference type="Proteomes" id="UP000586827">
    <property type="component" value="Unassembled WGS sequence"/>
</dbReference>
<dbReference type="Pfam" id="PF13400">
    <property type="entry name" value="Tad"/>
    <property type="match status" value="1"/>
</dbReference>
<protein>
    <submittedName>
        <fullName evidence="3">Pilus assembly protein TadE</fullName>
    </submittedName>
</protein>